<organism evidence="1 2">
    <name type="scientific">Paraburkholderia dioscoreae</name>
    <dbReference type="NCBI Taxonomy" id="2604047"/>
    <lineage>
        <taxon>Bacteria</taxon>
        <taxon>Pseudomonadati</taxon>
        <taxon>Pseudomonadota</taxon>
        <taxon>Betaproteobacteria</taxon>
        <taxon>Burkholderiales</taxon>
        <taxon>Burkholderiaceae</taxon>
        <taxon>Paraburkholderia</taxon>
    </lineage>
</organism>
<dbReference type="EMBL" id="LR699554">
    <property type="protein sequence ID" value="VVD33243.1"/>
    <property type="molecule type" value="Genomic_DNA"/>
</dbReference>
<dbReference type="Proteomes" id="UP000325811">
    <property type="component" value="Chromosome II"/>
</dbReference>
<evidence type="ECO:0000313" key="2">
    <source>
        <dbReference type="Proteomes" id="UP000325811"/>
    </source>
</evidence>
<accession>A0A5Q4ZIT7</accession>
<sequence>MNDHVIGKCSMLKIGLFKKLPNNSRRFC</sequence>
<dbReference type="KEGG" id="pdio:PDMSB3_1959.1"/>
<reference evidence="1 2" key="1">
    <citation type="submission" date="2019-08" db="EMBL/GenBank/DDBJ databases">
        <authorList>
            <person name="Herpell B J."/>
        </authorList>
    </citation>
    <scope>NUCLEOTIDE SEQUENCE [LARGE SCALE GENOMIC DNA]</scope>
    <source>
        <strain evidence="2">Msb3</strain>
    </source>
</reference>
<name>A0A5Q4ZIT7_9BURK</name>
<keyword evidence="2" id="KW-1185">Reference proteome</keyword>
<dbReference type="AlphaFoldDB" id="A0A5Q4ZIT7"/>
<proteinExistence type="predicted"/>
<evidence type="ECO:0000313" key="1">
    <source>
        <dbReference type="EMBL" id="VVD33243.1"/>
    </source>
</evidence>
<protein>
    <submittedName>
        <fullName evidence="1">Uncharacterized protein</fullName>
    </submittedName>
</protein>
<gene>
    <name evidence="1" type="ORF">PDMSB3_1959</name>
</gene>